<dbReference type="SMART" id="SM01337">
    <property type="entry name" value="APC10"/>
    <property type="match status" value="1"/>
</dbReference>
<dbReference type="AlphaFoldDB" id="A0A7R7XRM4"/>
<feature type="region of interest" description="Disordered" evidence="6">
    <location>
        <begin position="1"/>
        <end position="72"/>
    </location>
</feature>
<keyword evidence="9" id="KW-1185">Reference proteome</keyword>
<evidence type="ECO:0000256" key="5">
    <source>
        <dbReference type="ARBA" id="ARBA00023306"/>
    </source>
</evidence>
<organism evidence="8 9">
    <name type="scientific">Aspergillus puulaauensis</name>
    <dbReference type="NCBI Taxonomy" id="1220207"/>
    <lineage>
        <taxon>Eukaryota</taxon>
        <taxon>Fungi</taxon>
        <taxon>Dikarya</taxon>
        <taxon>Ascomycota</taxon>
        <taxon>Pezizomycotina</taxon>
        <taxon>Eurotiomycetes</taxon>
        <taxon>Eurotiomycetidae</taxon>
        <taxon>Eurotiales</taxon>
        <taxon>Aspergillaceae</taxon>
        <taxon>Aspergillus</taxon>
    </lineage>
</organism>
<comment type="similarity">
    <text evidence="1">Belongs to the APC10 family.</text>
</comment>
<dbReference type="KEGG" id="apuu:APUU_50890A"/>
<dbReference type="GeneID" id="64976184"/>
<dbReference type="PANTHER" id="PTHR12936:SF0">
    <property type="entry name" value="ANAPHASE-PROMOTING COMPLEX SUBUNIT 10"/>
    <property type="match status" value="1"/>
</dbReference>
<dbReference type="InterPro" id="IPR004939">
    <property type="entry name" value="APC_su10/DOC_dom"/>
</dbReference>
<evidence type="ECO:0000256" key="6">
    <source>
        <dbReference type="SAM" id="MobiDB-lite"/>
    </source>
</evidence>
<feature type="compositionally biased region" description="Basic residues" evidence="6">
    <location>
        <begin position="304"/>
        <end position="317"/>
    </location>
</feature>
<name>A0A7R7XRM4_9EURO</name>
<evidence type="ECO:0000256" key="3">
    <source>
        <dbReference type="ARBA" id="ARBA00022776"/>
    </source>
</evidence>
<evidence type="ECO:0000313" key="8">
    <source>
        <dbReference type="EMBL" id="BCS26179.1"/>
    </source>
</evidence>
<feature type="compositionally biased region" description="Basic residues" evidence="6">
    <location>
        <begin position="1"/>
        <end position="10"/>
    </location>
</feature>
<dbReference type="RefSeq" id="XP_041558373.1">
    <property type="nucleotide sequence ID" value="XM_041705938.1"/>
</dbReference>
<feature type="compositionally biased region" description="Acidic residues" evidence="6">
    <location>
        <begin position="105"/>
        <end position="130"/>
    </location>
</feature>
<feature type="region of interest" description="Disordered" evidence="6">
    <location>
        <begin position="424"/>
        <end position="484"/>
    </location>
</feature>
<sequence length="484" mass="53542">MPRHLLRRHPTAPPSSDSPQPQPQLPQPQQRQRLNHIPAQGHFQTPSPRVPFPQLHPSSGGQIDPSGNVVGAPEPVRRAAAAQAALFSLFGRGVAGRPQERESMGYEEDEEEEEEYNEESPFDEEEDVEELNSGSVERRIGLDPEGNEVELSEEDMEGMVEGDMEEEVIEEDEDELMQDRDKSPSPLPSDLREISSLASWTVSTHKPGCGVAALRSPDHTQYWQSDGPQPHTLSLHFFKLVAVVKIRVYLDFSLDESYTPTKMMFLAGMGGNDLVEFATWEGEGPCGWVEVPLEGVGGQNGGWVRKRRRRRRARKSVRLQGKKDKGKGKSASTLFADDSLLSDPENPGKSARKRGHAQEPGVYDEDANTDGGGGDEDDDDDDDEDPYSGSVLKAMVIQMRIMENHQNGKDTHVRGFQVFARDDDRRRNVNAPSASADGRVRRHSARKSLRGVNDDDGRGDGNVSAAGKVAALEEPDWMGDPVIR</sequence>
<dbReference type="GO" id="GO:0051301">
    <property type="term" value="P:cell division"/>
    <property type="evidence" value="ECO:0007669"/>
    <property type="project" value="UniProtKB-KW"/>
</dbReference>
<feature type="domain" description="DOC" evidence="7">
    <location>
        <begin position="170"/>
        <end position="445"/>
    </location>
</feature>
<proteinExistence type="inferred from homology"/>
<keyword evidence="3" id="KW-0498">Mitosis</keyword>
<keyword evidence="2" id="KW-0132">Cell division</keyword>
<feature type="compositionally biased region" description="Basic residues" evidence="6">
    <location>
        <begin position="440"/>
        <end position="449"/>
    </location>
</feature>
<accession>A0A7R7XRM4</accession>
<dbReference type="PROSITE" id="PS51284">
    <property type="entry name" value="DOC"/>
    <property type="match status" value="1"/>
</dbReference>
<feature type="compositionally biased region" description="Acidic residues" evidence="6">
    <location>
        <begin position="145"/>
        <end position="176"/>
    </location>
</feature>
<evidence type="ECO:0000256" key="4">
    <source>
        <dbReference type="ARBA" id="ARBA00022786"/>
    </source>
</evidence>
<evidence type="ECO:0000256" key="1">
    <source>
        <dbReference type="ARBA" id="ARBA00006762"/>
    </source>
</evidence>
<dbReference type="Proteomes" id="UP000654913">
    <property type="component" value="Chromosome 5"/>
</dbReference>
<dbReference type="GO" id="GO:0005680">
    <property type="term" value="C:anaphase-promoting complex"/>
    <property type="evidence" value="ECO:0007669"/>
    <property type="project" value="InterPro"/>
</dbReference>
<dbReference type="CDD" id="cd08366">
    <property type="entry name" value="APC10"/>
    <property type="match status" value="1"/>
</dbReference>
<reference evidence="8" key="1">
    <citation type="submission" date="2021-01" db="EMBL/GenBank/DDBJ databases">
        <authorList>
            <consortium name="Aspergillus puulaauensis MK2 genome sequencing consortium"/>
            <person name="Kazuki M."/>
            <person name="Futagami T."/>
        </authorList>
    </citation>
    <scope>NUCLEOTIDE SEQUENCE</scope>
    <source>
        <strain evidence="8">MK2</strain>
    </source>
</reference>
<dbReference type="InterPro" id="IPR016901">
    <property type="entry name" value="APC10/Doc1"/>
</dbReference>
<dbReference type="EMBL" id="AP024447">
    <property type="protein sequence ID" value="BCS26179.1"/>
    <property type="molecule type" value="Genomic_DNA"/>
</dbReference>
<dbReference type="Gene3D" id="2.60.120.260">
    <property type="entry name" value="Galactose-binding domain-like"/>
    <property type="match status" value="1"/>
</dbReference>
<feature type="region of interest" description="Disordered" evidence="6">
    <location>
        <begin position="299"/>
        <end position="388"/>
    </location>
</feature>
<dbReference type="PANTHER" id="PTHR12936">
    <property type="entry name" value="ANAPHASE-PROMOTING COMPLEX 10"/>
    <property type="match status" value="1"/>
</dbReference>
<evidence type="ECO:0000313" key="9">
    <source>
        <dbReference type="Proteomes" id="UP000654913"/>
    </source>
</evidence>
<evidence type="ECO:0000259" key="7">
    <source>
        <dbReference type="PROSITE" id="PS51284"/>
    </source>
</evidence>
<gene>
    <name evidence="8" type="primary">DOC1</name>
    <name evidence="8" type="ORF">APUU_50890A</name>
</gene>
<dbReference type="Pfam" id="PF03256">
    <property type="entry name" value="ANAPC10"/>
    <property type="match status" value="1"/>
</dbReference>
<protein>
    <submittedName>
        <fullName evidence="8">Anaphase promoting complex subunit doc1</fullName>
    </submittedName>
</protein>
<dbReference type="OrthoDB" id="24948at2759"/>
<evidence type="ECO:0000256" key="2">
    <source>
        <dbReference type="ARBA" id="ARBA00022618"/>
    </source>
</evidence>
<dbReference type="GO" id="GO:0031145">
    <property type="term" value="P:anaphase-promoting complex-dependent catabolic process"/>
    <property type="evidence" value="ECO:0007669"/>
    <property type="project" value="InterPro"/>
</dbReference>
<dbReference type="InterPro" id="IPR008979">
    <property type="entry name" value="Galactose-bd-like_sf"/>
</dbReference>
<dbReference type="GO" id="GO:0070979">
    <property type="term" value="P:protein K11-linked ubiquitination"/>
    <property type="evidence" value="ECO:0007669"/>
    <property type="project" value="TreeGrafter"/>
</dbReference>
<reference evidence="8" key="2">
    <citation type="submission" date="2021-02" db="EMBL/GenBank/DDBJ databases">
        <title>Aspergillus puulaauensis MK2 genome sequence.</title>
        <authorList>
            <person name="Futagami T."/>
            <person name="Mori K."/>
            <person name="Kadooka C."/>
            <person name="Tanaka T."/>
        </authorList>
    </citation>
    <scope>NUCLEOTIDE SEQUENCE</scope>
    <source>
        <strain evidence="8">MK2</strain>
    </source>
</reference>
<keyword evidence="5" id="KW-0131">Cell cycle</keyword>
<feature type="region of interest" description="Disordered" evidence="6">
    <location>
        <begin position="94"/>
        <end position="190"/>
    </location>
</feature>
<dbReference type="SUPFAM" id="SSF49785">
    <property type="entry name" value="Galactose-binding domain-like"/>
    <property type="match status" value="1"/>
</dbReference>
<keyword evidence="4" id="KW-0833">Ubl conjugation pathway</keyword>
<feature type="compositionally biased region" description="Acidic residues" evidence="6">
    <location>
        <begin position="362"/>
        <end position="386"/>
    </location>
</feature>